<dbReference type="RefSeq" id="WP_173778328.1">
    <property type="nucleotide sequence ID" value="NZ_JABSNO010000004.1"/>
</dbReference>
<sequence>MTLLFTGAKGFLGRNTIPILQSRNFEVSTLGQKDCDYNLNIGTEIPNFQRSFDIIFHAAGKAHIIPSNQQENEDFFAVNLQGTKNICEAIEKMILPKYFFFISTVAVYGAETGDLLAENEQLKGNTPYAKSKILAEEFLIKWCQKHNVVLYILRPSLIAGKNAPGNLGDMTKAIKNGRYANIAGGKAKKSIILAADFVQIIEKGIGKNGGIFNVSADENPDFYEISKTISSKLGKKTPINIPLFFIQIVANVGDILGSWFPINSTKLLKITTSLTFSNKKIRDELNFQPTHVLQNLEI</sequence>
<dbReference type="InterPro" id="IPR036291">
    <property type="entry name" value="NAD(P)-bd_dom_sf"/>
</dbReference>
<organism evidence="2 3">
    <name type="scientific">Frigoriflavimonas asaccharolytica</name>
    <dbReference type="NCBI Taxonomy" id="2735899"/>
    <lineage>
        <taxon>Bacteria</taxon>
        <taxon>Pseudomonadati</taxon>
        <taxon>Bacteroidota</taxon>
        <taxon>Flavobacteriia</taxon>
        <taxon>Flavobacteriales</taxon>
        <taxon>Weeksellaceae</taxon>
        <taxon>Frigoriflavimonas</taxon>
    </lineage>
</organism>
<evidence type="ECO:0000259" key="1">
    <source>
        <dbReference type="Pfam" id="PF01370"/>
    </source>
</evidence>
<comment type="caution">
    <text evidence="2">The sequence shown here is derived from an EMBL/GenBank/DDBJ whole genome shotgun (WGS) entry which is preliminary data.</text>
</comment>
<dbReference type="EMBL" id="JABSNO010000004">
    <property type="protein sequence ID" value="NRS91707.1"/>
    <property type="molecule type" value="Genomic_DNA"/>
</dbReference>
<dbReference type="InterPro" id="IPR001509">
    <property type="entry name" value="Epimerase_deHydtase"/>
</dbReference>
<dbReference type="PANTHER" id="PTHR43245">
    <property type="entry name" value="BIFUNCTIONAL POLYMYXIN RESISTANCE PROTEIN ARNA"/>
    <property type="match status" value="1"/>
</dbReference>
<keyword evidence="3" id="KW-1185">Reference proteome</keyword>
<protein>
    <submittedName>
        <fullName evidence="2">Nucleoside-diphosphate-sugar epimerase</fullName>
    </submittedName>
</protein>
<dbReference type="Gene3D" id="3.40.50.720">
    <property type="entry name" value="NAD(P)-binding Rossmann-like Domain"/>
    <property type="match status" value="1"/>
</dbReference>
<feature type="domain" description="NAD-dependent epimerase/dehydratase" evidence="1">
    <location>
        <begin position="4"/>
        <end position="207"/>
    </location>
</feature>
<evidence type="ECO:0000313" key="2">
    <source>
        <dbReference type="EMBL" id="NRS91707.1"/>
    </source>
</evidence>
<dbReference type="Proteomes" id="UP000610746">
    <property type="component" value="Unassembled WGS sequence"/>
</dbReference>
<proteinExistence type="predicted"/>
<dbReference type="Pfam" id="PF01370">
    <property type="entry name" value="Epimerase"/>
    <property type="match status" value="1"/>
</dbReference>
<accession>A0A8J8G863</accession>
<gene>
    <name evidence="2" type="ORF">HNQ03_000774</name>
</gene>
<evidence type="ECO:0000313" key="3">
    <source>
        <dbReference type="Proteomes" id="UP000610746"/>
    </source>
</evidence>
<dbReference type="InterPro" id="IPR050177">
    <property type="entry name" value="Lipid_A_modif_metabolic_enz"/>
</dbReference>
<name>A0A8J8G863_9FLAO</name>
<dbReference type="SUPFAM" id="SSF51735">
    <property type="entry name" value="NAD(P)-binding Rossmann-fold domains"/>
    <property type="match status" value="1"/>
</dbReference>
<reference evidence="2" key="1">
    <citation type="submission" date="2020-05" db="EMBL/GenBank/DDBJ databases">
        <title>Genomic Encyclopedia of Type Strains, Phase IV (KMG-V): Genome sequencing to study the core and pangenomes of soil and plant-associated prokaryotes.</title>
        <authorList>
            <person name="Whitman W."/>
        </authorList>
    </citation>
    <scope>NUCLEOTIDE SEQUENCE</scope>
    <source>
        <strain evidence="2">16F</strain>
    </source>
</reference>
<dbReference type="AlphaFoldDB" id="A0A8J8G863"/>